<evidence type="ECO:0000313" key="3">
    <source>
        <dbReference type="Proteomes" id="UP000077628"/>
    </source>
</evidence>
<dbReference type="Gene3D" id="1.10.3210.10">
    <property type="entry name" value="Hypothetical protein af1432"/>
    <property type="match status" value="1"/>
</dbReference>
<name>A0A177NHA2_9GAMM</name>
<evidence type="ECO:0000259" key="1">
    <source>
        <dbReference type="PROSITE" id="PS51833"/>
    </source>
</evidence>
<sequence length="428" mass="46739">MFGKLFKRAATKPVAAASNGERPAHRLPIEFLRKLIPISELDSKELIKLPIALCQFNAGDIVFNRGEASDTLIYLYSGKVFLESANGGYTVEENTFKACYPLAAHGEHSVSAIAQTPSQLIYLPLSLLRQSSAQPHNPLANRANPPAELRNSRLFAKLCAAYDADALQVPSLPDVALRLRSALQKDISVADAVKIVNLDPAISSKLVQVANSPIYRGLKPVSNSHDAVNHLGFKITQNLVTSVSLHQLFRSTNKVLQQKSQQTWKQSIQIASLSCTLAGLGKKINADEALLAGLTHNIGVLPIITLAGSLPASEYTEAELDACIDYLQGLFGTFILKKWHFPDTLIQIPAQTGNWYYDAGEGLQLHDIVLLAKFHSQLGGIRMHKLPPLNTLPAFHKLDDCALTPDMSLQVLQDAKQQIAEALAFFRA</sequence>
<proteinExistence type="predicted"/>
<reference evidence="3" key="1">
    <citation type="submission" date="2016-03" db="EMBL/GenBank/DDBJ databases">
        <authorList>
            <person name="Heylen K."/>
            <person name="De Vos P."/>
            <person name="Vekeman B."/>
        </authorList>
    </citation>
    <scope>NUCLEOTIDE SEQUENCE [LARGE SCALE GENOMIC DNA]</scope>
    <source>
        <strain evidence="3">R-45383</strain>
    </source>
</reference>
<dbReference type="STRING" id="702114.A1355_08885"/>
<keyword evidence="3" id="KW-1185">Reference proteome</keyword>
<dbReference type="PANTHER" id="PTHR33525">
    <property type="match status" value="1"/>
</dbReference>
<dbReference type="EMBL" id="LUUK01000182">
    <property type="protein sequence ID" value="OAI16823.1"/>
    <property type="molecule type" value="Genomic_DNA"/>
</dbReference>
<dbReference type="InterPro" id="IPR013976">
    <property type="entry name" value="HDOD"/>
</dbReference>
<dbReference type="CDD" id="cd00038">
    <property type="entry name" value="CAP_ED"/>
    <property type="match status" value="1"/>
</dbReference>
<protein>
    <submittedName>
        <fullName evidence="2">Cyclic nucleotide-binding protein</fullName>
    </submittedName>
</protein>
<dbReference type="OrthoDB" id="598113at2"/>
<dbReference type="AlphaFoldDB" id="A0A177NHA2"/>
<gene>
    <name evidence="2" type="ORF">A1355_08885</name>
</gene>
<dbReference type="InterPro" id="IPR018490">
    <property type="entry name" value="cNMP-bd_dom_sf"/>
</dbReference>
<feature type="domain" description="HDOD" evidence="1">
    <location>
        <begin position="169"/>
        <end position="355"/>
    </location>
</feature>
<accession>A0A177NHA2</accession>
<dbReference type="SUPFAM" id="SSF109604">
    <property type="entry name" value="HD-domain/PDEase-like"/>
    <property type="match status" value="1"/>
</dbReference>
<dbReference type="Gene3D" id="2.60.120.10">
    <property type="entry name" value="Jelly Rolls"/>
    <property type="match status" value="1"/>
</dbReference>
<dbReference type="PANTHER" id="PTHR33525:SF3">
    <property type="entry name" value="RIBONUCLEASE Y"/>
    <property type="match status" value="1"/>
</dbReference>
<dbReference type="InterPro" id="IPR052340">
    <property type="entry name" value="RNase_Y/CdgJ"/>
</dbReference>
<dbReference type="PROSITE" id="PS51833">
    <property type="entry name" value="HDOD"/>
    <property type="match status" value="1"/>
</dbReference>
<dbReference type="SUPFAM" id="SSF51206">
    <property type="entry name" value="cAMP-binding domain-like"/>
    <property type="match status" value="1"/>
</dbReference>
<dbReference type="InterPro" id="IPR014710">
    <property type="entry name" value="RmlC-like_jellyroll"/>
</dbReference>
<dbReference type="Pfam" id="PF08668">
    <property type="entry name" value="HDOD"/>
    <property type="match status" value="1"/>
</dbReference>
<evidence type="ECO:0000313" key="2">
    <source>
        <dbReference type="EMBL" id="OAI16823.1"/>
    </source>
</evidence>
<comment type="caution">
    <text evidence="2">The sequence shown here is derived from an EMBL/GenBank/DDBJ whole genome shotgun (WGS) entry which is preliminary data.</text>
</comment>
<dbReference type="InterPro" id="IPR000595">
    <property type="entry name" value="cNMP-bd_dom"/>
</dbReference>
<dbReference type="RefSeq" id="WP_064029936.1">
    <property type="nucleotide sequence ID" value="NZ_LUUK01000182.1"/>
</dbReference>
<dbReference type="Proteomes" id="UP000077628">
    <property type="component" value="Unassembled WGS sequence"/>
</dbReference>
<organism evidence="2 3">
    <name type="scientific">Methylomonas koyamae</name>
    <dbReference type="NCBI Taxonomy" id="702114"/>
    <lineage>
        <taxon>Bacteria</taxon>
        <taxon>Pseudomonadati</taxon>
        <taxon>Pseudomonadota</taxon>
        <taxon>Gammaproteobacteria</taxon>
        <taxon>Methylococcales</taxon>
        <taxon>Methylococcaceae</taxon>
        <taxon>Methylomonas</taxon>
    </lineage>
</organism>